<proteinExistence type="predicted"/>
<evidence type="ECO:0000313" key="5">
    <source>
        <dbReference type="Proteomes" id="UP001596023"/>
    </source>
</evidence>
<name>A0ABV9L3Y5_9BACT</name>
<keyword evidence="1" id="KW-0175">Coiled coil</keyword>
<dbReference type="Proteomes" id="UP001596023">
    <property type="component" value="Unassembled WGS sequence"/>
</dbReference>
<reference evidence="5" key="1">
    <citation type="journal article" date="2019" name="Int. J. Syst. Evol. Microbiol.">
        <title>The Global Catalogue of Microorganisms (GCM) 10K type strain sequencing project: providing services to taxonomists for standard genome sequencing and annotation.</title>
        <authorList>
            <consortium name="The Broad Institute Genomics Platform"/>
            <consortium name="The Broad Institute Genome Sequencing Center for Infectious Disease"/>
            <person name="Wu L."/>
            <person name="Ma J."/>
        </authorList>
    </citation>
    <scope>NUCLEOTIDE SEQUENCE [LARGE SCALE GENOMIC DNA]</scope>
    <source>
        <strain evidence="5">CCUG 66188</strain>
    </source>
</reference>
<gene>
    <name evidence="4" type="ORF">ACFO6W_26470</name>
</gene>
<feature type="region of interest" description="Disordered" evidence="2">
    <location>
        <begin position="615"/>
        <end position="656"/>
    </location>
</feature>
<keyword evidence="3" id="KW-0812">Transmembrane</keyword>
<protein>
    <recommendedName>
        <fullName evidence="6">TerB-C domain-containing protein</fullName>
    </recommendedName>
</protein>
<comment type="caution">
    <text evidence="4">The sequence shown here is derived from an EMBL/GenBank/DDBJ whole genome shotgun (WGS) entry which is preliminary data.</text>
</comment>
<evidence type="ECO:0000313" key="4">
    <source>
        <dbReference type="EMBL" id="MFC4677229.1"/>
    </source>
</evidence>
<evidence type="ECO:0000256" key="1">
    <source>
        <dbReference type="SAM" id="Coils"/>
    </source>
</evidence>
<feature type="compositionally biased region" description="Polar residues" evidence="2">
    <location>
        <begin position="644"/>
        <end position="654"/>
    </location>
</feature>
<feature type="transmembrane region" description="Helical" evidence="3">
    <location>
        <begin position="56"/>
        <end position="74"/>
    </location>
</feature>
<accession>A0ABV9L3Y5</accession>
<dbReference type="RefSeq" id="WP_380002194.1">
    <property type="nucleotide sequence ID" value="NZ_JBHSGN010000236.1"/>
</dbReference>
<sequence length="710" mass="81615">MTGKIFPESGNIYQDQAKILFNYYSRAAEKIVTEEERLEHEIVVLEEEKVILKEQISGLWVWFLTIILFFIYFIKKNGLEKEIAEKDSRIAEFEKQHAEIFRDYKMSKLGVAYVPVADQIKYEDKSFIVDYTGKVDESEVTLQLSRQNDLLIETIADLENLSSEAPIVETSNETETIETDDYSTSIQEINQHDYFGKLERSLRTISYCMDDLDTTSVSLPLVAGKSEYLQFLDEFATTELPVNAPVINVFDKGKYTGSINKFQELNKLKDSLSNKTQQFEDVLKGLMITMANSVQAISALKVASTDKIVFESNKVLYQILKSPYNHYSPILEHEEIERIRNEKFDYSESVQGYEPFQLKLSSRVRYNLLSGMWTAEDGSTINLPFGVHQIYEEIVAPVVQNLMNENRIERLKIYNHIKDQKINYLNKWHQDTDAFYRANRAESADIINLMQASLREYVAAYNTLISLQRTEDSMVQSNGSLDSTVVDVVDNTTETLAAFELQSNEFKNTQANFEEYMERLKEDIDQKAEKFGHIEYFDAKLRDGHSNEVAVATSEIHDLDARRKPLALVNPLFAKTSELPPSPNIEDITFEHISLNLPVIAKNVLENLKDDNLQTENEISQSEFDTTGSATDFEKDTSDENSEIQENNSVETGQEGQGRYQYSAEELYGFPDDVLQQIMDEMGMEYNAEDFEREKAIIDILESQGEFNNE</sequence>
<feature type="compositionally biased region" description="Polar residues" evidence="2">
    <location>
        <begin position="615"/>
        <end position="630"/>
    </location>
</feature>
<evidence type="ECO:0000256" key="3">
    <source>
        <dbReference type="SAM" id="Phobius"/>
    </source>
</evidence>
<keyword evidence="3" id="KW-1133">Transmembrane helix</keyword>
<feature type="coiled-coil region" evidence="1">
    <location>
        <begin position="28"/>
        <end position="96"/>
    </location>
</feature>
<organism evidence="4 5">
    <name type="scientific">Dysgonomonas termitidis</name>
    <dbReference type="NCBI Taxonomy" id="1516126"/>
    <lineage>
        <taxon>Bacteria</taxon>
        <taxon>Pseudomonadati</taxon>
        <taxon>Bacteroidota</taxon>
        <taxon>Bacteroidia</taxon>
        <taxon>Bacteroidales</taxon>
        <taxon>Dysgonomonadaceae</taxon>
        <taxon>Dysgonomonas</taxon>
    </lineage>
</organism>
<keyword evidence="5" id="KW-1185">Reference proteome</keyword>
<evidence type="ECO:0000256" key="2">
    <source>
        <dbReference type="SAM" id="MobiDB-lite"/>
    </source>
</evidence>
<evidence type="ECO:0008006" key="6">
    <source>
        <dbReference type="Google" id="ProtNLM"/>
    </source>
</evidence>
<keyword evidence="3" id="KW-0472">Membrane</keyword>
<dbReference type="EMBL" id="JBHSGN010000236">
    <property type="protein sequence ID" value="MFC4677229.1"/>
    <property type="molecule type" value="Genomic_DNA"/>
</dbReference>